<evidence type="ECO:0000256" key="7">
    <source>
        <dbReference type="ARBA" id="ARBA00023294"/>
    </source>
</evidence>
<evidence type="ECO:0000313" key="11">
    <source>
        <dbReference type="Proteomes" id="UP000790787"/>
    </source>
</evidence>
<evidence type="ECO:0000256" key="5">
    <source>
        <dbReference type="ARBA" id="ARBA00022989"/>
    </source>
</evidence>
<keyword evidence="11" id="KW-1185">Reference proteome</keyword>
<proteinExistence type="evidence at transcript level"/>
<sequence>MINGKDIYDVLAAIIPLYVAMILAYGSVRWWKIFTPDQCSGINRFVAVFAVPLLGFHFISTNDPYAMNYHFIAADSLQKVVILSALFVWQAVTKNGSLEWMITLFSLSTLPNTLVMGIPLLKAMYGDFSGNLMVQIVVMQSVIWYTLMLFMFEYRGAKLLIGEQFPETAASITSFRVESDVVSLNGREPLQADAEIGDDGKLHVIVRRSSASSIISSYNKSHLQSNNMTPRASNLTGVEIYSVQSSRGPTPRASSFNQTDFYAMFASKTASPKHGYTNSFGGDVFSLQSSKGPTPRTSNFEEDMLKTGTNKKTRGGRSMSGELFNSSSTASANGLGAPPLYPPPNPMFAGQRKKEVGSGSGVPLPVPVPVPVPMPNNNKSGSTELGILDASKAVLQQEIAAARENASPVGKAIGDKEIEIEEGSKYSGNGSPFSGQKKVDMELEGEKKQQMPPASVMTRLILIMVWRKLIRNPNTYSSLLGLIWSLVSFRWNIQMPSIVKGSISILSDAGLGMAMFSLGLFMALQPKIIACGKFVATFSMAVRFLTGPAVIAATSIAIGLRGVLLHVAIVQAALPQGIVPFVFAKEYNVHPDILSTAVIFGMLVALPITILYYVLLGL</sequence>
<dbReference type="InterPro" id="IPR004776">
    <property type="entry name" value="Mem_transp_PIN-like"/>
</dbReference>
<evidence type="ECO:0000256" key="8">
    <source>
        <dbReference type="RuleBase" id="RU362108"/>
    </source>
</evidence>
<comment type="caution">
    <text evidence="8">Lacks conserved residue(s) required for the propagation of feature annotation.</text>
</comment>
<comment type="function">
    <text evidence="8">May act as a component of the auxin efflux carrier.</text>
</comment>
<dbReference type="PANTHER" id="PTHR31752:SF4">
    <property type="entry name" value="AUXIN EFFLUX CARRIER COMPONENT 2"/>
    <property type="match status" value="1"/>
</dbReference>
<reference evidence="10" key="1">
    <citation type="journal article" date="2014" name="Nat. Commun.">
        <title>The tobacco genome sequence and its comparison with those of tomato and potato.</title>
        <authorList>
            <person name="Sierro N."/>
            <person name="Battey J.N."/>
            <person name="Ouadi S."/>
            <person name="Bakaher N."/>
            <person name="Bovet L."/>
            <person name="Willig A."/>
            <person name="Goepfert S."/>
            <person name="Peitsch M.C."/>
            <person name="Ivanov N.V."/>
        </authorList>
    </citation>
    <scope>NUCLEOTIDE SEQUENCE [LARGE SCALE GENOMIC DNA]</scope>
    <source>
        <strain evidence="10">cv. TN90</strain>
    </source>
</reference>
<evidence type="ECO:0000256" key="1">
    <source>
        <dbReference type="ARBA" id="ARBA00004141"/>
    </source>
</evidence>
<comment type="subcellular location">
    <subcellularLocation>
        <location evidence="1 8">Membrane</location>
        <topology evidence="1 8">Multi-pass membrane protein</topology>
    </subcellularLocation>
</comment>
<feature type="transmembrane region" description="Helical" evidence="8">
    <location>
        <begin position="505"/>
        <end position="524"/>
    </location>
</feature>
<dbReference type="GeneID" id="107817210"/>
<feature type="transmembrane region" description="Helical" evidence="8">
    <location>
        <begin position="12"/>
        <end position="30"/>
    </location>
</feature>
<evidence type="ECO:0000256" key="6">
    <source>
        <dbReference type="ARBA" id="ARBA00023136"/>
    </source>
</evidence>
<keyword evidence="4 8" id="KW-0812">Transmembrane</keyword>
<organism evidence="9">
    <name type="scientific">Nicotiana tabacum</name>
    <name type="common">Common tobacco</name>
    <dbReference type="NCBI Taxonomy" id="4097"/>
    <lineage>
        <taxon>Eukaryota</taxon>
        <taxon>Viridiplantae</taxon>
        <taxon>Streptophyta</taxon>
        <taxon>Embryophyta</taxon>
        <taxon>Tracheophyta</taxon>
        <taxon>Spermatophyta</taxon>
        <taxon>Magnoliopsida</taxon>
        <taxon>eudicotyledons</taxon>
        <taxon>Gunneridae</taxon>
        <taxon>Pentapetalae</taxon>
        <taxon>asterids</taxon>
        <taxon>lamiids</taxon>
        <taxon>Solanales</taxon>
        <taxon>Solanaceae</taxon>
        <taxon>Nicotianoideae</taxon>
        <taxon>Nicotianeae</taxon>
        <taxon>Nicotiana</taxon>
    </lineage>
</organism>
<dbReference type="AlphaFoldDB" id="A0A0D4D8G6"/>
<feature type="transmembrane region" description="Helical" evidence="8">
    <location>
        <begin position="101"/>
        <end position="120"/>
    </location>
</feature>
<dbReference type="Proteomes" id="UP000790787">
    <property type="component" value="Chromosome 18"/>
</dbReference>
<feature type="transmembrane region" description="Helical" evidence="8">
    <location>
        <begin position="564"/>
        <end position="584"/>
    </location>
</feature>
<feature type="transmembrane region" description="Helical" evidence="8">
    <location>
        <begin position="596"/>
        <end position="615"/>
    </location>
</feature>
<dbReference type="NCBIfam" id="TIGR00946">
    <property type="entry name" value="2a69"/>
    <property type="match status" value="1"/>
</dbReference>
<reference evidence="12" key="4">
    <citation type="submission" date="2025-04" db="UniProtKB">
        <authorList>
            <consortium name="RefSeq"/>
        </authorList>
    </citation>
    <scope>IDENTIFICATION</scope>
</reference>
<dbReference type="OrthoDB" id="1868374at2759"/>
<dbReference type="Pfam" id="PF03547">
    <property type="entry name" value="Mem_trans"/>
    <property type="match status" value="1"/>
</dbReference>
<keyword evidence="5 8" id="KW-1133">Transmembrane helix</keyword>
<accession>A0A0D4D8G6</accession>
<feature type="transmembrane region" description="Helical" evidence="8">
    <location>
        <begin position="132"/>
        <end position="152"/>
    </location>
</feature>
<protein>
    <recommendedName>
        <fullName evidence="8">Auxin efflux carrier component</fullName>
    </recommendedName>
</protein>
<evidence type="ECO:0000256" key="3">
    <source>
        <dbReference type="ARBA" id="ARBA00022448"/>
    </source>
</evidence>
<evidence type="ECO:0000313" key="9">
    <source>
        <dbReference type="EMBL" id="AJT59724.1"/>
    </source>
</evidence>
<dbReference type="InterPro" id="IPR051107">
    <property type="entry name" value="Auxin_Efflux_Carrier"/>
</dbReference>
<evidence type="ECO:0000313" key="10">
    <source>
        <dbReference type="Proteomes" id="UP000084051"/>
    </source>
</evidence>
<dbReference type="GO" id="GO:0016020">
    <property type="term" value="C:membrane"/>
    <property type="evidence" value="ECO:0007669"/>
    <property type="project" value="UniProtKB-SubCell"/>
</dbReference>
<name>A0A0D4D8G6_TOBAC</name>
<comment type="similarity">
    <text evidence="2 8">Belongs to the auxin efflux carrier (TC 2.A.69.1) family.</text>
</comment>
<dbReference type="KEGG" id="nta:107817210"/>
<dbReference type="RefSeq" id="NP_001312923.1">
    <property type="nucleotide sequence ID" value="NM_001325994.1"/>
</dbReference>
<reference evidence="9" key="2">
    <citation type="submission" date="2014-11" db="EMBL/GenBank/DDBJ databases">
        <title>PIN genes in tobacco.</title>
        <authorList>
            <person name="Muller K."/>
            <person name="Petrasek J."/>
        </authorList>
    </citation>
    <scope>NUCLEOTIDE SEQUENCE</scope>
</reference>
<dbReference type="GO" id="GO:0060918">
    <property type="term" value="P:auxin transport"/>
    <property type="evidence" value="ECO:0007669"/>
    <property type="project" value="UniProtKB-ARBA"/>
</dbReference>
<evidence type="ECO:0000256" key="2">
    <source>
        <dbReference type="ARBA" id="ARBA00009177"/>
    </source>
</evidence>
<gene>
    <name evidence="9 12" type="primary">PIN2T</name>
    <name evidence="12" type="synonym">LOC107817210</name>
</gene>
<evidence type="ECO:0000256" key="4">
    <source>
        <dbReference type="ARBA" id="ARBA00022692"/>
    </source>
</evidence>
<reference evidence="12" key="3">
    <citation type="journal article" date="2019" name="Plant J.">
        <title>Transcription of specific auxin efflux and influx carriers drives auxin homeostasis in tobacco cells.</title>
        <authorList>
            <person name="Muller K."/>
            <person name="Hosek P."/>
            <person name="Lankova M."/>
            <person name="Vosolsobe S."/>
            <person name="Malinska K."/>
            <person name="Carna M."/>
            <person name="Filova M."/>
            <person name="Dobrev P.I."/>
            <person name="Helusova M."/>
            <person name="Hoyerova K."/>
            <person name="Petrasek J."/>
        </authorList>
    </citation>
    <scope>NUCLEOTIDE SEQUENCE</scope>
</reference>
<dbReference type="GO" id="GO:0055085">
    <property type="term" value="P:transmembrane transport"/>
    <property type="evidence" value="ECO:0007669"/>
    <property type="project" value="InterPro"/>
</dbReference>
<keyword evidence="3 8" id="KW-0813">Transport</keyword>
<keyword evidence="7 8" id="KW-0927">Auxin signaling pathway</keyword>
<keyword evidence="6 8" id="KW-0472">Membrane</keyword>
<dbReference type="PANTHER" id="PTHR31752">
    <property type="entry name" value="AUXIN EFFLUX CARRIER COMPONENT 1B-RELATED"/>
    <property type="match status" value="1"/>
</dbReference>
<dbReference type="EMBL" id="KP143727">
    <property type="protein sequence ID" value="AJT59724.1"/>
    <property type="molecule type" value="mRNA"/>
</dbReference>
<feature type="transmembrane region" description="Helical" evidence="8">
    <location>
        <begin position="42"/>
        <end position="59"/>
    </location>
</feature>
<feature type="transmembrane region" description="Helical" evidence="8">
    <location>
        <begin position="476"/>
        <end position="493"/>
    </location>
</feature>
<feature type="transmembrane region" description="Helical" evidence="8">
    <location>
        <begin position="536"/>
        <end position="558"/>
    </location>
</feature>
<dbReference type="InterPro" id="IPR014024">
    <property type="entry name" value="Auxin_eff_plant"/>
</dbReference>
<dbReference type="GO" id="GO:0009734">
    <property type="term" value="P:auxin-activated signaling pathway"/>
    <property type="evidence" value="ECO:0007669"/>
    <property type="project" value="UniProtKB-UniRule"/>
</dbReference>
<evidence type="ECO:0000313" key="12">
    <source>
        <dbReference type="RefSeq" id="NP_001312923.1"/>
    </source>
</evidence>